<keyword evidence="4" id="KW-0413">Isomerase</keyword>
<feature type="domain" description="SurA N-terminal" evidence="3">
    <location>
        <begin position="126"/>
        <end position="231"/>
    </location>
</feature>
<dbReference type="GO" id="GO:0003755">
    <property type="term" value="F:peptidyl-prolyl cis-trans isomerase activity"/>
    <property type="evidence" value="ECO:0007669"/>
    <property type="project" value="UniProtKB-KW"/>
</dbReference>
<dbReference type="EMBL" id="WNKV01000010">
    <property type="protein sequence ID" value="MTW17333.1"/>
    <property type="molecule type" value="Genomic_DNA"/>
</dbReference>
<dbReference type="SUPFAM" id="SSF109998">
    <property type="entry name" value="Triger factor/SurA peptide-binding domain-like"/>
    <property type="match status" value="1"/>
</dbReference>
<keyword evidence="2" id="KW-0697">Rotamase</keyword>
<proteinExistence type="predicted"/>
<dbReference type="InterPro" id="IPR015391">
    <property type="entry name" value="SurA_N"/>
</dbReference>
<accession>A0A9X4XLF3</accession>
<dbReference type="InterPro" id="IPR050280">
    <property type="entry name" value="OMP_Chaperone_SurA"/>
</dbReference>
<evidence type="ECO:0000313" key="5">
    <source>
        <dbReference type="Proteomes" id="UP000438991"/>
    </source>
</evidence>
<dbReference type="AlphaFoldDB" id="A0A9X4XLF3"/>
<sequence length="405" mass="44765">MVLHEARSGRIGLRAAVLERAHFQRPIGSPFAGKCSNVRAPRCGALPDSFFPETASRPAMAGAARFPPVPSRTVVADMTGATGDQRNRTSGAMVRTRLITTLLCLATALAGLALDSAAQPAAAQNVVVMVNGDPITSFDIDQRAKFTQLVTRKSPGRDEVIEELINERLKIQAGKRYRLEVTDSEVDSSYADMARRMRLTPEQLTATLANGGVQAGTMKSRIRADIVWQQLVRGRFQSSFQFRDKDILAAAESKRKDDQPIVDKIEATEYVLRPVLFVVAKGAGNADGRRREAEALRARFQDCDNGLAFARQLRDVAVREQIVKTSTDLPPALREMLERTGVGRLTTPETTPNGIEMFAVCAKRDTKVDAPILKETRQALFAERFEVQSKKFLQELRRGAMIERR</sequence>
<name>A0A9X4XLF3_9BRAD</name>
<reference evidence="4 5" key="1">
    <citation type="submission" date="2019-11" db="EMBL/GenBank/DDBJ databases">
        <title>Whole-genome sequence of Rhodoplanes serenus DSM 18633, type strain.</title>
        <authorList>
            <person name="Kyndt J.A."/>
            <person name="Meyer T.E."/>
        </authorList>
    </citation>
    <scope>NUCLEOTIDE SEQUENCE [LARGE SCALE GENOMIC DNA]</scope>
    <source>
        <strain evidence="4 5">DSM 18633</strain>
    </source>
</reference>
<evidence type="ECO:0000256" key="2">
    <source>
        <dbReference type="ARBA" id="ARBA00023110"/>
    </source>
</evidence>
<dbReference type="PANTHER" id="PTHR47637:SF1">
    <property type="entry name" value="CHAPERONE SURA"/>
    <property type="match status" value="1"/>
</dbReference>
<organism evidence="4 5">
    <name type="scientific">Rhodoplanes serenus</name>
    <dbReference type="NCBI Taxonomy" id="200615"/>
    <lineage>
        <taxon>Bacteria</taxon>
        <taxon>Pseudomonadati</taxon>
        <taxon>Pseudomonadota</taxon>
        <taxon>Alphaproteobacteria</taxon>
        <taxon>Hyphomicrobiales</taxon>
        <taxon>Nitrobacteraceae</taxon>
        <taxon>Rhodoplanes</taxon>
    </lineage>
</organism>
<keyword evidence="1" id="KW-0732">Signal</keyword>
<dbReference type="InterPro" id="IPR027304">
    <property type="entry name" value="Trigger_fact/SurA_dom_sf"/>
</dbReference>
<dbReference type="Proteomes" id="UP000438991">
    <property type="component" value="Unassembled WGS sequence"/>
</dbReference>
<evidence type="ECO:0000313" key="4">
    <source>
        <dbReference type="EMBL" id="MTW17333.1"/>
    </source>
</evidence>
<dbReference type="Gene3D" id="1.10.4030.10">
    <property type="entry name" value="Porin chaperone SurA, peptide-binding domain"/>
    <property type="match status" value="1"/>
</dbReference>
<evidence type="ECO:0000259" key="3">
    <source>
        <dbReference type="Pfam" id="PF09312"/>
    </source>
</evidence>
<comment type="caution">
    <text evidence="4">The sequence shown here is derived from an EMBL/GenBank/DDBJ whole genome shotgun (WGS) entry which is preliminary data.</text>
</comment>
<evidence type="ECO:0000256" key="1">
    <source>
        <dbReference type="ARBA" id="ARBA00022729"/>
    </source>
</evidence>
<dbReference type="PANTHER" id="PTHR47637">
    <property type="entry name" value="CHAPERONE SURA"/>
    <property type="match status" value="1"/>
</dbReference>
<dbReference type="Pfam" id="PF09312">
    <property type="entry name" value="SurA_N"/>
    <property type="match status" value="1"/>
</dbReference>
<gene>
    <name evidence="4" type="ORF">GJ689_14085</name>
</gene>
<protein>
    <submittedName>
        <fullName evidence="4">Peptidylprolyl isomerase</fullName>
    </submittedName>
</protein>